<comment type="similarity">
    <text evidence="1">Belongs to the MYG1 family.</text>
</comment>
<dbReference type="AlphaFoldDB" id="A0A833H258"/>
<dbReference type="PANTHER" id="PTHR11215:SF1">
    <property type="entry name" value="MYG1 EXONUCLEASE"/>
    <property type="match status" value="1"/>
</dbReference>
<evidence type="ECO:0000313" key="2">
    <source>
        <dbReference type="EMBL" id="KAB2932626.1"/>
    </source>
</evidence>
<protein>
    <submittedName>
        <fullName evidence="2">MYG1 family protein</fullName>
    </submittedName>
</protein>
<accession>A0A833H258</accession>
<dbReference type="EMBL" id="WBUI01000008">
    <property type="protein sequence ID" value="KAB2932626.1"/>
    <property type="molecule type" value="Genomic_DNA"/>
</dbReference>
<gene>
    <name evidence="2" type="ORF">F9K24_09610</name>
</gene>
<evidence type="ECO:0000313" key="3">
    <source>
        <dbReference type="Proteomes" id="UP000460298"/>
    </source>
</evidence>
<proteinExistence type="inferred from homology"/>
<name>A0A833H258_9LEPT</name>
<comment type="caution">
    <text evidence="2">The sequence shown here is derived from an EMBL/GenBank/DDBJ whole genome shotgun (WGS) entry which is preliminary data.</text>
</comment>
<dbReference type="InterPro" id="IPR003226">
    <property type="entry name" value="MYG1_exonuclease"/>
</dbReference>
<reference evidence="2 3" key="1">
    <citation type="submission" date="2019-10" db="EMBL/GenBank/DDBJ databases">
        <title>Extracellular Electron Transfer in a Candidatus Methanoperedens spp. Enrichment Culture.</title>
        <authorList>
            <person name="Berger S."/>
            <person name="Rangel Shaw D."/>
            <person name="Berben T."/>
            <person name="In 'T Zandt M."/>
            <person name="Frank J."/>
            <person name="Reimann J."/>
            <person name="Jetten M.S.M."/>
            <person name="Welte C.U."/>
        </authorList>
    </citation>
    <scope>NUCLEOTIDE SEQUENCE [LARGE SCALE GENOMIC DNA]</scope>
    <source>
        <strain evidence="2">SB12</strain>
    </source>
</reference>
<dbReference type="Proteomes" id="UP000460298">
    <property type="component" value="Unassembled WGS sequence"/>
</dbReference>
<sequence length="304" mass="33753">MKAPDIFLTHSGTGHADDLLAFSLARLLWPDIRLIRTRDFRITDEGIDVLAGEGKGMHRDGTFVVADVGGIYAPERRIYDHHQPGSPVRPDGHPYSAAGLFFKHHGRDILRNLNADASDEVINDAFRDIDEAILLPVDLSDNTGCSFYEPDTDVKGFMFSDYIALARPGLIADFEETAMACAAILRIGMQQYLDANYRGRQLKKLGERCGEEVLAVDAFYPSARRYLETTPVRILVHPNPEGRWNARWVKDGLFPHAWRGRIDGELEKASGISGAVFCHRSGHLAVAKSRDEAVLLAELALRSG</sequence>
<organism evidence="2 3">
    <name type="scientific">Leptonema illini</name>
    <dbReference type="NCBI Taxonomy" id="183"/>
    <lineage>
        <taxon>Bacteria</taxon>
        <taxon>Pseudomonadati</taxon>
        <taxon>Spirochaetota</taxon>
        <taxon>Spirochaetia</taxon>
        <taxon>Leptospirales</taxon>
        <taxon>Leptospiraceae</taxon>
        <taxon>Leptonema</taxon>
    </lineage>
</organism>
<evidence type="ECO:0000256" key="1">
    <source>
        <dbReference type="ARBA" id="ARBA00010105"/>
    </source>
</evidence>
<dbReference type="PANTHER" id="PTHR11215">
    <property type="entry name" value="METAL DEPENDENT HYDROLASE - RELATED"/>
    <property type="match status" value="1"/>
</dbReference>
<dbReference type="Pfam" id="PF03690">
    <property type="entry name" value="MYG1_exonuc"/>
    <property type="match status" value="2"/>
</dbReference>